<dbReference type="Proteomes" id="UP000289437">
    <property type="component" value="Unassembled WGS sequence"/>
</dbReference>
<name>A0A4Q0T606_9BACT</name>
<dbReference type="EMBL" id="RDSM01000001">
    <property type="protein sequence ID" value="RXH58432.1"/>
    <property type="molecule type" value="Genomic_DNA"/>
</dbReference>
<dbReference type="InterPro" id="IPR032710">
    <property type="entry name" value="NTF2-like_dom_sf"/>
</dbReference>
<accession>A0A4Q0T606</accession>
<dbReference type="SUPFAM" id="SSF54427">
    <property type="entry name" value="NTF2-like"/>
    <property type="match status" value="1"/>
</dbReference>
<comment type="caution">
    <text evidence="1">The sequence shown here is derived from an EMBL/GenBank/DDBJ whole genome shotgun (WGS) entry which is preliminary data.</text>
</comment>
<dbReference type="AlphaFoldDB" id="A0A4Q0T606"/>
<evidence type="ECO:0000313" key="2">
    <source>
        <dbReference type="Proteomes" id="UP000289437"/>
    </source>
</evidence>
<organism evidence="1 2">
    <name type="scientific">Granulicella sibirica</name>
    <dbReference type="NCBI Taxonomy" id="2479048"/>
    <lineage>
        <taxon>Bacteria</taxon>
        <taxon>Pseudomonadati</taxon>
        <taxon>Acidobacteriota</taxon>
        <taxon>Terriglobia</taxon>
        <taxon>Terriglobales</taxon>
        <taxon>Acidobacteriaceae</taxon>
        <taxon>Granulicella</taxon>
    </lineage>
</organism>
<proteinExistence type="predicted"/>
<dbReference type="OrthoDB" id="6382006at2"/>
<dbReference type="RefSeq" id="WP_128912429.1">
    <property type="nucleotide sequence ID" value="NZ_RDSM01000001.1"/>
</dbReference>
<evidence type="ECO:0000313" key="1">
    <source>
        <dbReference type="EMBL" id="RXH58432.1"/>
    </source>
</evidence>
<keyword evidence="2" id="KW-1185">Reference proteome</keyword>
<reference evidence="1 2" key="1">
    <citation type="submission" date="2018-11" db="EMBL/GenBank/DDBJ databases">
        <authorList>
            <person name="Mardanov A.V."/>
            <person name="Ravin N.V."/>
            <person name="Dedysh S.N."/>
        </authorList>
    </citation>
    <scope>NUCLEOTIDE SEQUENCE [LARGE SCALE GENOMIC DNA]</scope>
    <source>
        <strain evidence="1 2">AF10</strain>
    </source>
</reference>
<sequence>MRKQIPSPGHPTSRHPQAPFRTLGLHVVCLAAILSVIPHASHAQVAGKPSTQATNPAPAALTPQPYKGLFTKPSYPTTERKQNQFTVEFVYRFFEQAYSPAVPIHVQPKSASLSDTPEHVLVAQISAATAMDYETWLATWDTKSQQLFHDDAVTYKHDPAFWKRLWQRAYQGREITLVKRLETGQYVILEYRIGPPPAPGKPDQLLPGIFKLEGERWVSTRALDDSGVFAAFDAGGNPVAQLIDFEPVPAFSGQTTNFTEPQQLFFKNQPHGAQSATRLVW</sequence>
<gene>
    <name evidence="1" type="ORF">GRAN_1742</name>
</gene>
<reference evidence="2" key="2">
    <citation type="submission" date="2019-02" db="EMBL/GenBank/DDBJ databases">
        <title>Granulicella sibirica sp. nov., a psychrotolerant acidobacterium isolated from an organic soil layer in forested tundra, West Siberia.</title>
        <authorList>
            <person name="Oshkin I.Y."/>
            <person name="Kulichevskaya I.S."/>
            <person name="Rijpstra W.I.C."/>
            <person name="Sinninghe Damste J.S."/>
            <person name="Rakitin A.L."/>
            <person name="Ravin N.V."/>
            <person name="Dedysh S.N."/>
        </authorList>
    </citation>
    <scope>NUCLEOTIDE SEQUENCE [LARGE SCALE GENOMIC DNA]</scope>
    <source>
        <strain evidence="2">AF10</strain>
    </source>
</reference>
<protein>
    <submittedName>
        <fullName evidence="1">Uncharacterized protein</fullName>
    </submittedName>
</protein>